<keyword evidence="3" id="KW-1185">Reference proteome</keyword>
<evidence type="ECO:0000313" key="3">
    <source>
        <dbReference type="Proteomes" id="UP000053732"/>
    </source>
</evidence>
<sequence length="151" mass="17030">MQWVHGEEVALHQQTVLAIEQAISQQARVPSSNSHGILSFDIGRWSGTKQDLARRDFLTHCPSPFLSTSSSSTGSTSGPQPVKTGGRRLKVGEASRTFTEFMSDLTYLSPRAMPEPVGAFYHPTTVTDDEELRRWLEKRRRQMAEMKHKED</sequence>
<evidence type="ECO:0000313" key="2">
    <source>
        <dbReference type="EMBL" id="CRL21289.1"/>
    </source>
</evidence>
<gene>
    <name evidence="2" type="ORF">PCAMFM013_S005g000453</name>
</gene>
<name>A0A0G4P4Q8_PENC3</name>
<feature type="region of interest" description="Disordered" evidence="1">
    <location>
        <begin position="63"/>
        <end position="90"/>
    </location>
</feature>
<feature type="compositionally biased region" description="Low complexity" evidence="1">
    <location>
        <begin position="67"/>
        <end position="78"/>
    </location>
</feature>
<dbReference type="EMBL" id="HG793138">
    <property type="protein sequence ID" value="CRL21289.1"/>
    <property type="molecule type" value="Genomic_DNA"/>
</dbReference>
<dbReference type="AlphaFoldDB" id="A0A0G4P4Q8"/>
<evidence type="ECO:0000256" key="1">
    <source>
        <dbReference type="SAM" id="MobiDB-lite"/>
    </source>
</evidence>
<organism evidence="2 3">
    <name type="scientific">Penicillium camemberti (strain FM 013)</name>
    <dbReference type="NCBI Taxonomy" id="1429867"/>
    <lineage>
        <taxon>Eukaryota</taxon>
        <taxon>Fungi</taxon>
        <taxon>Dikarya</taxon>
        <taxon>Ascomycota</taxon>
        <taxon>Pezizomycotina</taxon>
        <taxon>Eurotiomycetes</taxon>
        <taxon>Eurotiomycetidae</taxon>
        <taxon>Eurotiales</taxon>
        <taxon>Aspergillaceae</taxon>
        <taxon>Penicillium</taxon>
    </lineage>
</organism>
<protein>
    <submittedName>
        <fullName evidence="2">Str. FM013</fullName>
    </submittedName>
</protein>
<proteinExistence type="predicted"/>
<accession>A0A0G4P4Q8</accession>
<reference evidence="2 3" key="1">
    <citation type="journal article" date="2014" name="Nat. Commun.">
        <title>Multiple recent horizontal transfers of a large genomic region in cheese making fungi.</title>
        <authorList>
            <person name="Cheeseman K."/>
            <person name="Ropars J."/>
            <person name="Renault P."/>
            <person name="Dupont J."/>
            <person name="Gouzy J."/>
            <person name="Branca A."/>
            <person name="Abraham A.L."/>
            <person name="Ceppi M."/>
            <person name="Conseiller E."/>
            <person name="Debuchy R."/>
            <person name="Malagnac F."/>
            <person name="Goarin A."/>
            <person name="Silar P."/>
            <person name="Lacoste S."/>
            <person name="Sallet E."/>
            <person name="Bensimon A."/>
            <person name="Giraud T."/>
            <person name="Brygoo Y."/>
        </authorList>
    </citation>
    <scope>NUCLEOTIDE SEQUENCE [LARGE SCALE GENOMIC DNA]</scope>
    <source>
        <strain evidence="3">FM 013</strain>
    </source>
</reference>
<dbReference type="Proteomes" id="UP000053732">
    <property type="component" value="Unassembled WGS sequence"/>
</dbReference>